<comment type="caution">
    <text evidence="3">The sequence shown here is derived from an EMBL/GenBank/DDBJ whole genome shotgun (WGS) entry which is preliminary data.</text>
</comment>
<dbReference type="Pfam" id="PF00795">
    <property type="entry name" value="CN_hydrolase"/>
    <property type="match status" value="1"/>
</dbReference>
<evidence type="ECO:0000259" key="1">
    <source>
        <dbReference type="PROSITE" id="PS50263"/>
    </source>
</evidence>
<name>A0ABW5E373_9BACT</name>
<proteinExistence type="predicted"/>
<dbReference type="Gene3D" id="3.60.110.10">
    <property type="entry name" value="Carbon-nitrogen hydrolase"/>
    <property type="match status" value="1"/>
</dbReference>
<dbReference type="RefSeq" id="WP_377095326.1">
    <property type="nucleotide sequence ID" value="NZ_JBHSJM010000001.1"/>
</dbReference>
<dbReference type="InterPro" id="IPR003010">
    <property type="entry name" value="C-N_Hydrolase"/>
</dbReference>
<dbReference type="SUPFAM" id="SSF55729">
    <property type="entry name" value="Acyl-CoA N-acyltransferases (Nat)"/>
    <property type="match status" value="1"/>
</dbReference>
<dbReference type="Pfam" id="PF00583">
    <property type="entry name" value="Acetyltransf_1"/>
    <property type="match status" value="1"/>
</dbReference>
<keyword evidence="4" id="KW-1185">Reference proteome</keyword>
<dbReference type="EMBL" id="JBHUJC010000019">
    <property type="protein sequence ID" value="MFD2276105.1"/>
    <property type="molecule type" value="Genomic_DNA"/>
</dbReference>
<dbReference type="Gene3D" id="3.40.630.30">
    <property type="match status" value="1"/>
</dbReference>
<dbReference type="InterPro" id="IPR036526">
    <property type="entry name" value="C-N_Hydrolase_sf"/>
</dbReference>
<organism evidence="3 4">
    <name type="scientific">Rubritalea spongiae</name>
    <dbReference type="NCBI Taxonomy" id="430797"/>
    <lineage>
        <taxon>Bacteria</taxon>
        <taxon>Pseudomonadati</taxon>
        <taxon>Verrucomicrobiota</taxon>
        <taxon>Verrucomicrobiia</taxon>
        <taxon>Verrucomicrobiales</taxon>
        <taxon>Rubritaleaceae</taxon>
        <taxon>Rubritalea</taxon>
    </lineage>
</organism>
<dbReference type="PANTHER" id="PTHR23088">
    <property type="entry name" value="NITRILASE-RELATED"/>
    <property type="match status" value="1"/>
</dbReference>
<evidence type="ECO:0000259" key="2">
    <source>
        <dbReference type="PROSITE" id="PS51186"/>
    </source>
</evidence>
<dbReference type="CDD" id="cd04301">
    <property type="entry name" value="NAT_SF"/>
    <property type="match status" value="1"/>
</dbReference>
<protein>
    <submittedName>
        <fullName evidence="3">GNAT family N-acetyltransferase</fullName>
        <ecNumber evidence="3">2.3.1.-</ecNumber>
    </submittedName>
</protein>
<sequence>MTPSFHQTPCGEIKLRLAEIDDIPGLVALNKKCFPAMVEENVVWTRGQLTQHQKLFPEGQIVAEKDGKLAGAVASLIVDLGIDPYRQHTYAGITDGGFFHNHQADGDTLYGADVYVDPDLRGSGIGHLLYQARRDLCRRLNLRRIIAGGRIHSYHEYADKMSPEQYIRAVENKEIRDLVLCFQMREGFVVRGVLKHYIADPNSKNYATLIEWLNPDYAPREEASRKVRVACVQYQMRGVSSFEQFAEQVEYFVETAHDYRADFLVFPEFFSVQLLSQEKWRNLPSAAGIAKLADMEEEFTELMTRMAQEYGIHIIAGSHPMRRGEKIYNACPVIFPDGSVVTQPKLHITPSEVKYWGITGGNELRVINTPKAKVGVLICYDSEFPEAARYLADQGAEIIFVPYCTDDRPAYQRVRLCAAARAIENQVYVVTSGVIGNLPSVPAMDIHYGRAAVFTPSDFEFARDGIQAEADANVEMLLVTDLDIEDLYRSRASGSVRPRLDRRKDLFEFHAKLRNELTDLNEDELAPIDLPKLEED</sequence>
<dbReference type="PANTHER" id="PTHR23088:SF50">
    <property type="entry name" value="HYDROLASE YHCX"/>
    <property type="match status" value="1"/>
</dbReference>
<dbReference type="PROSITE" id="PS50263">
    <property type="entry name" value="CN_HYDROLASE"/>
    <property type="match status" value="1"/>
</dbReference>
<evidence type="ECO:0000313" key="3">
    <source>
        <dbReference type="EMBL" id="MFD2276105.1"/>
    </source>
</evidence>
<accession>A0ABW5E373</accession>
<evidence type="ECO:0000313" key="4">
    <source>
        <dbReference type="Proteomes" id="UP001597297"/>
    </source>
</evidence>
<dbReference type="Proteomes" id="UP001597297">
    <property type="component" value="Unassembled WGS sequence"/>
</dbReference>
<feature type="domain" description="CN hydrolase" evidence="1">
    <location>
        <begin position="227"/>
        <end position="484"/>
    </location>
</feature>
<dbReference type="InterPro" id="IPR016181">
    <property type="entry name" value="Acyl_CoA_acyltransferase"/>
</dbReference>
<dbReference type="InterPro" id="IPR000182">
    <property type="entry name" value="GNAT_dom"/>
</dbReference>
<keyword evidence="3" id="KW-0012">Acyltransferase</keyword>
<dbReference type="GO" id="GO:0016746">
    <property type="term" value="F:acyltransferase activity"/>
    <property type="evidence" value="ECO:0007669"/>
    <property type="project" value="UniProtKB-KW"/>
</dbReference>
<keyword evidence="3" id="KW-0808">Transferase</keyword>
<dbReference type="EC" id="2.3.1.-" evidence="3"/>
<gene>
    <name evidence="3" type="ORF">ACFSQZ_06470</name>
</gene>
<dbReference type="PROSITE" id="PS51186">
    <property type="entry name" value="GNAT"/>
    <property type="match status" value="1"/>
</dbReference>
<dbReference type="CDD" id="cd07574">
    <property type="entry name" value="nitrilase_Rim1_like"/>
    <property type="match status" value="1"/>
</dbReference>
<reference evidence="4" key="1">
    <citation type="journal article" date="2019" name="Int. J. Syst. Evol. Microbiol.">
        <title>The Global Catalogue of Microorganisms (GCM) 10K type strain sequencing project: providing services to taxonomists for standard genome sequencing and annotation.</title>
        <authorList>
            <consortium name="The Broad Institute Genomics Platform"/>
            <consortium name="The Broad Institute Genome Sequencing Center for Infectious Disease"/>
            <person name="Wu L."/>
            <person name="Ma J."/>
        </authorList>
    </citation>
    <scope>NUCLEOTIDE SEQUENCE [LARGE SCALE GENOMIC DNA]</scope>
    <source>
        <strain evidence="4">JCM 16545</strain>
    </source>
</reference>
<dbReference type="SUPFAM" id="SSF56317">
    <property type="entry name" value="Carbon-nitrogen hydrolase"/>
    <property type="match status" value="1"/>
</dbReference>
<feature type="domain" description="N-acetyltransferase" evidence="2">
    <location>
        <begin position="13"/>
        <end position="216"/>
    </location>
</feature>